<dbReference type="STRING" id="521096.Tpau_3868"/>
<feature type="domain" description="Peptidase S1" evidence="3">
    <location>
        <begin position="169"/>
        <end position="243"/>
    </location>
</feature>
<organism evidence="4 5">
    <name type="scientific">Tsukamurella paurometabola (strain ATCC 8368 / DSM 20162 / CCUG 35730 / CIP 100753 / JCM 10117 / KCTC 9821 / NBRC 16120 / NCIMB 702349 / NCTC 13040)</name>
    <name type="common">Corynebacterium paurometabolum</name>
    <dbReference type="NCBI Taxonomy" id="521096"/>
    <lineage>
        <taxon>Bacteria</taxon>
        <taxon>Bacillati</taxon>
        <taxon>Actinomycetota</taxon>
        <taxon>Actinomycetes</taxon>
        <taxon>Mycobacteriales</taxon>
        <taxon>Tsukamurellaceae</taxon>
        <taxon>Tsukamurella</taxon>
    </lineage>
</organism>
<protein>
    <recommendedName>
        <fullName evidence="3">Peptidase S1 domain-containing protein</fullName>
    </recommendedName>
</protein>
<evidence type="ECO:0000313" key="4">
    <source>
        <dbReference type="EMBL" id="ADG80443.1"/>
    </source>
</evidence>
<evidence type="ECO:0000313" key="5">
    <source>
        <dbReference type="Proteomes" id="UP000001213"/>
    </source>
</evidence>
<dbReference type="Pfam" id="PF00089">
    <property type="entry name" value="Trypsin"/>
    <property type="match status" value="1"/>
</dbReference>
<reference evidence="4 5" key="2">
    <citation type="journal article" date="2011" name="Stand. Genomic Sci.">
        <title>Complete genome sequence of Tsukamurella paurometabola type strain (no. 33).</title>
        <authorList>
            <person name="Munk A.C."/>
            <person name="Lapidus A."/>
            <person name="Lucas S."/>
            <person name="Nolan M."/>
            <person name="Tice H."/>
            <person name="Cheng J.F."/>
            <person name="Del Rio T.G."/>
            <person name="Goodwin L."/>
            <person name="Pitluck S."/>
            <person name="Liolios K."/>
            <person name="Huntemann M."/>
            <person name="Ivanova N."/>
            <person name="Mavromatis K."/>
            <person name="Mikhailova N."/>
            <person name="Pati A."/>
            <person name="Chen A."/>
            <person name="Palaniappan K."/>
            <person name="Tapia R."/>
            <person name="Han C."/>
            <person name="Land M."/>
            <person name="Hauser L."/>
            <person name="Chang Y.J."/>
            <person name="Jeffries C.D."/>
            <person name="Brettin T."/>
            <person name="Yasawong M."/>
            <person name="Brambilla E.M."/>
            <person name="Rohde M."/>
            <person name="Sikorski J."/>
            <person name="Goker M."/>
            <person name="Detter J.C."/>
            <person name="Woyke T."/>
            <person name="Bristow J."/>
            <person name="Eisen J.A."/>
            <person name="Markowitz V."/>
            <person name="Hugenholtz P."/>
            <person name="Kyrpides N.C."/>
            <person name="Klenk H.P."/>
        </authorList>
    </citation>
    <scope>NUCLEOTIDE SEQUENCE [LARGE SCALE GENOMIC DNA]</scope>
    <source>
        <strain evidence="5">ATCC 8368 / DSM 20162 / CCUG 35730 / CIP 100753 / JCM 10117 / KCTC 9821 / NBRC 16120 / NCIMB 702349 / NCTC 13040</strain>
    </source>
</reference>
<dbReference type="RefSeq" id="WP_013128439.1">
    <property type="nucleotide sequence ID" value="NC_014158.1"/>
</dbReference>
<dbReference type="Gene3D" id="2.40.10.10">
    <property type="entry name" value="Trypsin-like serine proteases"/>
    <property type="match status" value="2"/>
</dbReference>
<name>D5UMG9_TSUPD</name>
<feature type="chain" id="PRO_5003077612" description="Peptidase S1 domain-containing protein" evidence="2">
    <location>
        <begin position="32"/>
        <end position="261"/>
    </location>
</feature>
<dbReference type="GO" id="GO:0004252">
    <property type="term" value="F:serine-type endopeptidase activity"/>
    <property type="evidence" value="ECO:0007669"/>
    <property type="project" value="InterPro"/>
</dbReference>
<evidence type="ECO:0000256" key="2">
    <source>
        <dbReference type="SAM" id="SignalP"/>
    </source>
</evidence>
<gene>
    <name evidence="4" type="ordered locus">Tpau_3868</name>
</gene>
<dbReference type="SUPFAM" id="SSF50494">
    <property type="entry name" value="Trypsin-like serine proteases"/>
    <property type="match status" value="1"/>
</dbReference>
<dbReference type="EMBL" id="CP001966">
    <property type="protein sequence ID" value="ADG80443.1"/>
    <property type="molecule type" value="Genomic_DNA"/>
</dbReference>
<accession>D5UMG9</accession>
<dbReference type="AlphaFoldDB" id="D5UMG9"/>
<dbReference type="CDD" id="cd21112">
    <property type="entry name" value="alphaLP-like"/>
    <property type="match status" value="1"/>
</dbReference>
<keyword evidence="5" id="KW-1185">Reference proteome</keyword>
<sequence>MRARSARRGGTVAASALAILGTALGAPAAHAAPAPAPTPTPTPSVTVAPGAAIDIAEKQNRDGTVMASQCTLGFIAIRPDGSRVGLTAGHCGKTGQAIGVPAPGRPDTIREIGRVAKSSNPPTRINPETGNAGPEDPGAPDWAILEFRPTVKTTAGRGFVQPKSVGIARQGDRVCQQGVTTGWSCGVVLEADAQQILTDIRSRQGDSGGPLIRLSDGAALGIISTGPGDNDPLARTVYWTVKDALAKAGGLRLATVGPARV</sequence>
<dbReference type="KEGG" id="tpr:Tpau_3868"/>
<evidence type="ECO:0000256" key="1">
    <source>
        <dbReference type="SAM" id="MobiDB-lite"/>
    </source>
</evidence>
<feature type="compositionally biased region" description="Polar residues" evidence="1">
    <location>
        <begin position="117"/>
        <end position="129"/>
    </location>
</feature>
<dbReference type="eggNOG" id="COG3591">
    <property type="taxonomic scope" value="Bacteria"/>
</dbReference>
<proteinExistence type="predicted"/>
<dbReference type="InterPro" id="IPR043504">
    <property type="entry name" value="Peptidase_S1_PA_chymotrypsin"/>
</dbReference>
<feature type="signal peptide" evidence="2">
    <location>
        <begin position="1"/>
        <end position="31"/>
    </location>
</feature>
<feature type="region of interest" description="Disordered" evidence="1">
    <location>
        <begin position="117"/>
        <end position="137"/>
    </location>
</feature>
<dbReference type="InterPro" id="IPR001254">
    <property type="entry name" value="Trypsin_dom"/>
</dbReference>
<evidence type="ECO:0000259" key="3">
    <source>
        <dbReference type="Pfam" id="PF00089"/>
    </source>
</evidence>
<dbReference type="HOGENOM" id="CLU_082736_0_0_11"/>
<reference evidence="5" key="1">
    <citation type="submission" date="2010-03" db="EMBL/GenBank/DDBJ databases">
        <title>The complete chromosome of Tsukamurella paurometabola DSM 20162.</title>
        <authorList>
            <consortium name="US DOE Joint Genome Institute (JGI-PGF)"/>
            <person name="Lucas S."/>
            <person name="Copeland A."/>
            <person name="Lapidus A."/>
            <person name="Glavina del Rio T."/>
            <person name="Dalin E."/>
            <person name="Tice H."/>
            <person name="Bruce D."/>
            <person name="Goodwin L."/>
            <person name="Pitluck S."/>
            <person name="Kyrpides N."/>
            <person name="Mavromatis K."/>
            <person name="Ivanova N."/>
            <person name="Mikhailova N."/>
            <person name="Munk A.C."/>
            <person name="Brettin T."/>
            <person name="Detter J.C."/>
            <person name="Tapia R."/>
            <person name="Han C."/>
            <person name="Larimer F."/>
            <person name="Land M."/>
            <person name="Hauser L."/>
            <person name="Markowitz V."/>
            <person name="Cheng J.-F."/>
            <person name="Hugenholtz P."/>
            <person name="Woyke T."/>
            <person name="Wu D."/>
            <person name="Jando M."/>
            <person name="Brambilla E."/>
            <person name="Klenk H.-P."/>
            <person name="Eisen J.A."/>
        </authorList>
    </citation>
    <scope>NUCLEOTIDE SEQUENCE [LARGE SCALE GENOMIC DNA]</scope>
    <source>
        <strain evidence="5">ATCC 8368 / DSM 20162 / CCUG 35730 / CIP 100753 / JCM 10117 / KCTC 9821 / NBRC 16120 / NCIMB 702349 / NCTC 13040</strain>
    </source>
</reference>
<dbReference type="InterPro" id="IPR009003">
    <property type="entry name" value="Peptidase_S1_PA"/>
</dbReference>
<keyword evidence="2" id="KW-0732">Signal</keyword>
<dbReference type="Proteomes" id="UP000001213">
    <property type="component" value="Chromosome"/>
</dbReference>
<dbReference type="GO" id="GO:0006508">
    <property type="term" value="P:proteolysis"/>
    <property type="evidence" value="ECO:0007669"/>
    <property type="project" value="InterPro"/>
</dbReference>